<gene>
    <name evidence="3" type="ORF">C3Y92_05695</name>
</gene>
<dbReference type="EMBL" id="CP026538">
    <property type="protein sequence ID" value="QAZ66762.1"/>
    <property type="molecule type" value="Genomic_DNA"/>
</dbReference>
<dbReference type="InterPro" id="IPR006528">
    <property type="entry name" value="Phage_head_morphogenesis_dom"/>
</dbReference>
<dbReference type="KEGG" id="dcb:C3Y92_05695"/>
<evidence type="ECO:0000259" key="2">
    <source>
        <dbReference type="Pfam" id="PF18810"/>
    </source>
</evidence>
<dbReference type="RefSeq" id="WP_129350477.1">
    <property type="nucleotide sequence ID" value="NZ_CP026538.1"/>
</dbReference>
<evidence type="ECO:0000313" key="3">
    <source>
        <dbReference type="EMBL" id="QAZ66762.1"/>
    </source>
</evidence>
<proteinExistence type="predicted"/>
<reference evidence="3 4" key="1">
    <citation type="submission" date="2018-02" db="EMBL/GenBank/DDBJ databases">
        <title>Genome sequence of Desulfovibrio carbinolicus DSM 3852.</title>
        <authorList>
            <person name="Wilbanks E."/>
            <person name="Skennerton C.T."/>
            <person name="Orphan V.J."/>
        </authorList>
    </citation>
    <scope>NUCLEOTIDE SEQUENCE [LARGE SCALE GENOMIC DNA]</scope>
    <source>
        <strain evidence="3 4">DSM 3852</strain>
    </source>
</reference>
<keyword evidence="4" id="KW-1185">Reference proteome</keyword>
<name>A0A4V0YQL9_9BACT</name>
<sequence>MPDRPTSIVFGPVRPAEAIRFLQDKVAVTREEFDRLSDAAKARAFTVSGLARVDMVEAVRRSMLDAMEQGIPLKEWKASVGQALEAAGYTGDRALRLETIFRTNVQSAYMAGRYAEMTAMADTFPYWQYSAVNDGRTRPAHRALSGKVYPAGHPFWDTWFPPNGFNCRCSVRALTRSQVEDRGLAVESEIPEEIDTATGPVRLTPDQGFATNVGKGWLDSLTPSPLAEEIRPLVSRAICRGGLAFADDPCRPPLAGIDPRHVLTVDAADILPAGLAPDRYVKAFLSEFGIADIEGTKVVTLPGVELPMVVGKGFFIDKRTGGWKVDKEGREPFVRLLARTILSPYEVWMTPAEVAGKPTDVLRLIRLFTTEDKRIGGFAVFNLVRGRQWRAATAFTPKVTAEGSARMMAYLEKQRVGTLVYREALR</sequence>
<evidence type="ECO:0000313" key="4">
    <source>
        <dbReference type="Proteomes" id="UP000293296"/>
    </source>
</evidence>
<feature type="domain" description="Phage-Barnase-EndoU-ColicinE5/D-RelE like nuclease 2" evidence="2">
    <location>
        <begin position="283"/>
        <end position="422"/>
    </location>
</feature>
<protein>
    <submittedName>
        <fullName evidence="3">Phage head morphogenesis protein</fullName>
    </submittedName>
</protein>
<evidence type="ECO:0000259" key="1">
    <source>
        <dbReference type="Pfam" id="PF04233"/>
    </source>
</evidence>
<accession>A0A4V0YQL9</accession>
<dbReference type="Proteomes" id="UP000293296">
    <property type="component" value="Chromosome"/>
</dbReference>
<dbReference type="NCBIfam" id="TIGR01641">
    <property type="entry name" value="phageSPP1_gp7"/>
    <property type="match status" value="1"/>
</dbReference>
<dbReference type="AlphaFoldDB" id="A0A4V0YQL9"/>
<dbReference type="OrthoDB" id="9813502at2"/>
<dbReference type="Pfam" id="PF04233">
    <property type="entry name" value="Phage_Mu_F"/>
    <property type="match status" value="1"/>
</dbReference>
<organism evidence="3 4">
    <name type="scientific">Solidesulfovibrio carbinolicus</name>
    <dbReference type="NCBI Taxonomy" id="296842"/>
    <lineage>
        <taxon>Bacteria</taxon>
        <taxon>Pseudomonadati</taxon>
        <taxon>Thermodesulfobacteriota</taxon>
        <taxon>Desulfovibrionia</taxon>
        <taxon>Desulfovibrionales</taxon>
        <taxon>Desulfovibrionaceae</taxon>
        <taxon>Solidesulfovibrio</taxon>
    </lineage>
</organism>
<dbReference type="InterPro" id="IPR041110">
    <property type="entry name" value="PBECR2"/>
</dbReference>
<feature type="domain" description="Phage head morphogenesis" evidence="1">
    <location>
        <begin position="59"/>
        <end position="171"/>
    </location>
</feature>
<dbReference type="Pfam" id="PF18810">
    <property type="entry name" value="PBECR2"/>
    <property type="match status" value="1"/>
</dbReference>